<dbReference type="Pfam" id="PF04082">
    <property type="entry name" value="Fungal_trans"/>
    <property type="match status" value="1"/>
</dbReference>
<evidence type="ECO:0000313" key="8">
    <source>
        <dbReference type="EMBL" id="ODQ77373.1"/>
    </source>
</evidence>
<reference evidence="9" key="1">
    <citation type="submission" date="2016-05" db="EMBL/GenBank/DDBJ databases">
        <title>Comparative genomics of biotechnologically important yeasts.</title>
        <authorList>
            <consortium name="DOE Joint Genome Institute"/>
            <person name="Riley R."/>
            <person name="Haridas S."/>
            <person name="Wolfe K.H."/>
            <person name="Lopes M.R."/>
            <person name="Hittinger C.T."/>
            <person name="Goker M."/>
            <person name="Salamov A."/>
            <person name="Wisecaver J."/>
            <person name="Long T.M."/>
            <person name="Aerts A.L."/>
            <person name="Barry K."/>
            <person name="Choi C."/>
            <person name="Clum A."/>
            <person name="Coughlan A.Y."/>
            <person name="Deshpande S."/>
            <person name="Douglass A.P."/>
            <person name="Hanson S.J."/>
            <person name="Klenk H.-P."/>
            <person name="Labutti K."/>
            <person name="Lapidus A."/>
            <person name="Lindquist E."/>
            <person name="Lipzen A."/>
            <person name="Meier-Kolthoff J.P."/>
            <person name="Ohm R.A."/>
            <person name="Otillar R.P."/>
            <person name="Pangilinan J."/>
            <person name="Peng Y."/>
            <person name="Rokas A."/>
            <person name="Rosa C.A."/>
            <person name="Scheuner C."/>
            <person name="Sibirny A.A."/>
            <person name="Slot J.C."/>
            <person name="Stielow J.B."/>
            <person name="Sun H."/>
            <person name="Kurtzman C.P."/>
            <person name="Blackwell M."/>
            <person name="Grigoriev I.V."/>
            <person name="Jeffries T.W."/>
        </authorList>
    </citation>
    <scope>NUCLEOTIDE SEQUENCE [LARGE SCALE GENOMIC DNA]</scope>
    <source>
        <strain evidence="9">NRRL Y-12698</strain>
    </source>
</reference>
<keyword evidence="4" id="KW-0238">DNA-binding</keyword>
<dbReference type="InterPro" id="IPR036864">
    <property type="entry name" value="Zn2-C6_fun-type_DNA-bd_sf"/>
</dbReference>
<evidence type="ECO:0000256" key="5">
    <source>
        <dbReference type="ARBA" id="ARBA00023163"/>
    </source>
</evidence>
<dbReference type="InterPro" id="IPR052073">
    <property type="entry name" value="Amide_Lactam_Regulators"/>
</dbReference>
<accession>A0A1E3QI32</accession>
<dbReference type="InterPro" id="IPR001138">
    <property type="entry name" value="Zn2Cys6_DnaBD"/>
</dbReference>
<evidence type="ECO:0000259" key="7">
    <source>
        <dbReference type="SMART" id="SM00906"/>
    </source>
</evidence>
<proteinExistence type="predicted"/>
<keyword evidence="5" id="KW-0804">Transcription</keyword>
<name>A0A1E3QI32_9ASCO</name>
<evidence type="ECO:0000256" key="4">
    <source>
        <dbReference type="ARBA" id="ARBA00023125"/>
    </source>
</evidence>
<protein>
    <recommendedName>
        <fullName evidence="7">Xylanolytic transcriptional activator regulatory domain-containing protein</fullName>
    </recommendedName>
</protein>
<dbReference type="PANTHER" id="PTHR47171:SF6">
    <property type="entry name" value="SPECIFIC TRANSCRIPTION FACTOR, PUTATIVE (AFU_ORTHOLOGUE AFUA_2G06130)-RELATED"/>
    <property type="match status" value="1"/>
</dbReference>
<dbReference type="CDD" id="cd12148">
    <property type="entry name" value="fungal_TF_MHR"/>
    <property type="match status" value="1"/>
</dbReference>
<keyword evidence="3" id="KW-0805">Transcription regulation</keyword>
<dbReference type="InterPro" id="IPR007219">
    <property type="entry name" value="XnlR_reg_dom"/>
</dbReference>
<keyword evidence="9" id="KW-1185">Reference proteome</keyword>
<evidence type="ECO:0000256" key="3">
    <source>
        <dbReference type="ARBA" id="ARBA00023015"/>
    </source>
</evidence>
<dbReference type="GO" id="GO:0008270">
    <property type="term" value="F:zinc ion binding"/>
    <property type="evidence" value="ECO:0007669"/>
    <property type="project" value="InterPro"/>
</dbReference>
<dbReference type="EMBL" id="KV454441">
    <property type="protein sequence ID" value="ODQ77373.1"/>
    <property type="molecule type" value="Genomic_DNA"/>
</dbReference>
<dbReference type="PANTHER" id="PTHR47171">
    <property type="entry name" value="FARA-RELATED"/>
    <property type="match status" value="1"/>
</dbReference>
<dbReference type="AlphaFoldDB" id="A0A1E3QI32"/>
<organism evidence="8 9">
    <name type="scientific">Babjeviella inositovora NRRL Y-12698</name>
    <dbReference type="NCBI Taxonomy" id="984486"/>
    <lineage>
        <taxon>Eukaryota</taxon>
        <taxon>Fungi</taxon>
        <taxon>Dikarya</taxon>
        <taxon>Ascomycota</taxon>
        <taxon>Saccharomycotina</taxon>
        <taxon>Pichiomycetes</taxon>
        <taxon>Serinales incertae sedis</taxon>
        <taxon>Babjeviella</taxon>
    </lineage>
</organism>
<dbReference type="GO" id="GO:0003677">
    <property type="term" value="F:DNA binding"/>
    <property type="evidence" value="ECO:0007669"/>
    <property type="project" value="UniProtKB-KW"/>
</dbReference>
<evidence type="ECO:0000256" key="2">
    <source>
        <dbReference type="ARBA" id="ARBA00022833"/>
    </source>
</evidence>
<dbReference type="STRING" id="984486.A0A1E3QI32"/>
<dbReference type="GO" id="GO:0000981">
    <property type="term" value="F:DNA-binding transcription factor activity, RNA polymerase II-specific"/>
    <property type="evidence" value="ECO:0007669"/>
    <property type="project" value="InterPro"/>
</dbReference>
<gene>
    <name evidence="8" type="ORF">BABINDRAFT_163625</name>
</gene>
<evidence type="ECO:0000313" key="9">
    <source>
        <dbReference type="Proteomes" id="UP000094336"/>
    </source>
</evidence>
<keyword evidence="6" id="KW-0539">Nucleus</keyword>
<keyword evidence="2" id="KW-0862">Zinc</keyword>
<dbReference type="RefSeq" id="XP_018982701.1">
    <property type="nucleotide sequence ID" value="XM_019130014.1"/>
</dbReference>
<dbReference type="Proteomes" id="UP000094336">
    <property type="component" value="Unassembled WGS sequence"/>
</dbReference>
<evidence type="ECO:0000256" key="1">
    <source>
        <dbReference type="ARBA" id="ARBA00022723"/>
    </source>
</evidence>
<evidence type="ECO:0000256" key="6">
    <source>
        <dbReference type="ARBA" id="ARBA00023242"/>
    </source>
</evidence>
<sequence>MFVFPAFNSEFKNRKRTFKCCKSCRARRIKCKLSTDYDKLGCDNCALQGTACDLIAGAAPVDEAFPSQPMDLTVADVVSVPRDVPPPLVSAKQLLHSGFVFTSDEESARALHFVGTLDPTFLFAQFNPMNDPRIAPIVNGTARRPFLKRAADADDSGPPKKMQTEVDENLVKQTTNETLRRSVGLYIDNNEVLTGLSPLLFEYLQTIDAFSLNISQKAQLNLIKIYFYKVNSVFPLLDENDFWGLFARNCVPTVLKYAIVVVACRDPEARDVLLAEGVSDTKHYTSSVETKIRSFILFNVELNQLTLCRTYALLSLHERASVNGTEKLSTDLAMAIHIAISLGIHHKNAFRKSKDLASQQKLWWTIFVLDRLNAIINTRNMSVHRKDISVATPKGEGLARLVLVAVRLEKVLSLYQPHGDTRVLPRDVDFDNTREDEGIYSVPLLGTYEEESPGDRPFEGEALPCYDAPREQREEYVARASRNLRSLLNNIIIILAQKRAYENPSIANSVPDEFNSKAASKVLTILNTQTLRFLPNTPLIPYAASITLTAFLRMGCFRVIENGYTWREPVRILSLMNEYWFNSGRIAQMSFLFFRNLEIRKYQKESNEKLTDAQKRDMWRERGATADAGAANYNNNAMNPPLPVTSELNKVPKSLFDTHLTPKPFTLDSIIDHDFSIYSAVASRYETVPEKPLPPFTTPLPEQVFAATSEPASLELNELNDAYTSLFELLPNVGTMLGNFDYDLNLDEL</sequence>
<keyword evidence="1" id="KW-0479">Metal-binding</keyword>
<dbReference type="GeneID" id="30147867"/>
<dbReference type="CDD" id="cd00067">
    <property type="entry name" value="GAL4"/>
    <property type="match status" value="1"/>
</dbReference>
<feature type="domain" description="Xylanolytic transcriptional activator regulatory" evidence="7">
    <location>
        <begin position="328"/>
        <end position="399"/>
    </location>
</feature>
<dbReference type="SMART" id="SM00906">
    <property type="entry name" value="Fungal_trans"/>
    <property type="match status" value="1"/>
</dbReference>
<dbReference type="GO" id="GO:0006351">
    <property type="term" value="P:DNA-templated transcription"/>
    <property type="evidence" value="ECO:0007669"/>
    <property type="project" value="InterPro"/>
</dbReference>
<dbReference type="OrthoDB" id="10031947at2759"/>
<dbReference type="SUPFAM" id="SSF57701">
    <property type="entry name" value="Zn2/Cys6 DNA-binding domain"/>
    <property type="match status" value="1"/>
</dbReference>